<evidence type="ECO:0000256" key="8">
    <source>
        <dbReference type="ARBA" id="ARBA00022892"/>
    </source>
</evidence>
<dbReference type="InterPro" id="IPR006689">
    <property type="entry name" value="Small_GTPase_ARF/SAR"/>
</dbReference>
<evidence type="ECO:0000256" key="1">
    <source>
        <dbReference type="ARBA" id="ARBA00004395"/>
    </source>
</evidence>
<dbReference type="PANTHER" id="PTHR45684">
    <property type="entry name" value="RE74312P"/>
    <property type="match status" value="1"/>
</dbReference>
<keyword evidence="9 17" id="KW-0653">Protein transport</keyword>
<feature type="binding site" evidence="14">
    <location>
        <position position="88"/>
    </location>
    <ligand>
        <name>GTP</name>
        <dbReference type="ChEBI" id="CHEBI:37565"/>
    </ligand>
</feature>
<evidence type="ECO:0000256" key="9">
    <source>
        <dbReference type="ARBA" id="ARBA00022927"/>
    </source>
</evidence>
<organism evidence="18">
    <name type="scientific">Auxenochlorella protothecoides</name>
    <name type="common">Green microalga</name>
    <name type="synonym">Chlorella protothecoides</name>
    <dbReference type="NCBI Taxonomy" id="3075"/>
    <lineage>
        <taxon>Eukaryota</taxon>
        <taxon>Viridiplantae</taxon>
        <taxon>Chlorophyta</taxon>
        <taxon>core chlorophytes</taxon>
        <taxon>Trebouxiophyceae</taxon>
        <taxon>Chlorellales</taxon>
        <taxon>Chlorellaceae</taxon>
        <taxon>Auxenochlorella</taxon>
    </lineage>
</organism>
<evidence type="ECO:0000256" key="12">
    <source>
        <dbReference type="ARBA" id="ARBA00023136"/>
    </source>
</evidence>
<evidence type="ECO:0000256" key="14">
    <source>
        <dbReference type="PIRSR" id="PIRSR606687-2"/>
    </source>
</evidence>
<evidence type="ECO:0000256" key="11">
    <source>
        <dbReference type="ARBA" id="ARBA00023134"/>
    </source>
</evidence>
<dbReference type="InterPro" id="IPR027417">
    <property type="entry name" value="P-loop_NTPase"/>
</dbReference>
<evidence type="ECO:0000256" key="17">
    <source>
        <dbReference type="RuleBase" id="RU003926"/>
    </source>
</evidence>
<dbReference type="PROSITE" id="PS51417">
    <property type="entry name" value="ARF"/>
    <property type="match status" value="1"/>
</dbReference>
<evidence type="ECO:0000256" key="10">
    <source>
        <dbReference type="ARBA" id="ARBA00023034"/>
    </source>
</evidence>
<dbReference type="Pfam" id="PF00025">
    <property type="entry name" value="Arf"/>
    <property type="match status" value="1"/>
</dbReference>
<keyword evidence="11 15" id="KW-0342">GTP-binding</keyword>
<reference evidence="18" key="1">
    <citation type="submission" date="2015-08" db="EMBL/GenBank/DDBJ databases">
        <authorList>
            <person name="Babu N.S."/>
            <person name="Beckwith C.J."/>
            <person name="Beseler K.G."/>
            <person name="Brison A."/>
            <person name="Carone J.V."/>
            <person name="Caskin T.P."/>
            <person name="Diamond M."/>
            <person name="Durham M.E."/>
            <person name="Foxe J.M."/>
            <person name="Go M."/>
            <person name="Henderson B.A."/>
            <person name="Jones I.B."/>
            <person name="McGettigan J.A."/>
            <person name="Micheletti S.J."/>
            <person name="Nasrallah M.E."/>
            <person name="Ortiz D."/>
            <person name="Piller C.R."/>
            <person name="Privatt S.R."/>
            <person name="Schneider S.L."/>
            <person name="Sharp S."/>
            <person name="Smith T.C."/>
            <person name="Stanton J.D."/>
            <person name="Ullery H.E."/>
            <person name="Wilson R.J."/>
            <person name="Serrano M.G."/>
            <person name="Buck G."/>
            <person name="Lee V."/>
            <person name="Wang Y."/>
            <person name="Carvalho R."/>
            <person name="Voegtly L."/>
            <person name="Shi R."/>
            <person name="Duckworth R."/>
            <person name="Johnson A."/>
            <person name="Loviza R."/>
            <person name="Walstead R."/>
            <person name="Shah Z."/>
            <person name="Kiflezghi M."/>
            <person name="Wade K."/>
            <person name="Ball S.L."/>
            <person name="Bradley K.W."/>
            <person name="Asai D.J."/>
            <person name="Bowman C.A."/>
            <person name="Russell D.A."/>
            <person name="Pope W.H."/>
            <person name="Jacobs-Sera D."/>
            <person name="Hendrix R.W."/>
            <person name="Hatfull G.F."/>
        </authorList>
    </citation>
    <scope>NUCLEOTIDE SEQUENCE</scope>
</reference>
<keyword evidence="6" id="KW-0378">Hydrolase</keyword>
<dbReference type="InterPro" id="IPR006687">
    <property type="entry name" value="Small_GTPase_SAR1"/>
</dbReference>
<evidence type="ECO:0000256" key="2">
    <source>
        <dbReference type="ARBA" id="ARBA00004406"/>
    </source>
</evidence>
<keyword evidence="5 14" id="KW-0547">Nucleotide-binding</keyword>
<dbReference type="GO" id="GO:0046872">
    <property type="term" value="F:metal ion binding"/>
    <property type="evidence" value="ECO:0007669"/>
    <property type="project" value="UniProtKB-KW"/>
</dbReference>
<dbReference type="SMART" id="SM00178">
    <property type="entry name" value="SAR"/>
    <property type="match status" value="1"/>
</dbReference>
<feature type="binding site" evidence="16">
    <location>
        <position position="105"/>
    </location>
    <ligand>
        <name>Mg(2+)</name>
        <dbReference type="ChEBI" id="CHEBI:18420"/>
    </ligand>
</feature>
<dbReference type="PRINTS" id="PR00328">
    <property type="entry name" value="SAR1GTPBP"/>
</dbReference>
<evidence type="ECO:0000256" key="16">
    <source>
        <dbReference type="PIRSR" id="PIRSR606689-2"/>
    </source>
</evidence>
<dbReference type="GO" id="GO:0005789">
    <property type="term" value="C:endoplasmic reticulum membrane"/>
    <property type="evidence" value="ECO:0007669"/>
    <property type="project" value="UniProtKB-SubCell"/>
</dbReference>
<dbReference type="GO" id="GO:0006886">
    <property type="term" value="P:intracellular protein transport"/>
    <property type="evidence" value="ECO:0007669"/>
    <property type="project" value="InterPro"/>
</dbReference>
<evidence type="ECO:0000256" key="3">
    <source>
        <dbReference type="ARBA" id="ARBA00007507"/>
    </source>
</evidence>
<keyword evidence="13" id="KW-0479">Metal-binding</keyword>
<feature type="binding site" evidence="14">
    <location>
        <position position="183"/>
    </location>
    <ligand>
        <name>GTP</name>
        <dbReference type="ChEBI" id="CHEBI:37565"/>
    </ligand>
</feature>
<feature type="binding site" evidence="14">
    <location>
        <position position="186"/>
    </location>
    <ligand>
        <name>GTP</name>
        <dbReference type="ChEBI" id="CHEBI:37565"/>
    </ligand>
</feature>
<comment type="subcellular location">
    <subcellularLocation>
        <location evidence="2">Endoplasmic reticulum membrane</location>
        <topology evidence="2">Peripheral membrane protein</topology>
    </subcellularLocation>
    <subcellularLocation>
        <location evidence="1">Golgi apparatus membrane</location>
        <topology evidence="1">Peripheral membrane protein</topology>
    </subcellularLocation>
</comment>
<dbReference type="GO" id="GO:0005525">
    <property type="term" value="F:GTP binding"/>
    <property type="evidence" value="ECO:0007669"/>
    <property type="project" value="UniProtKB-KW"/>
</dbReference>
<dbReference type="EMBL" id="GDKF01010452">
    <property type="protein sequence ID" value="JAT68170.1"/>
    <property type="molecule type" value="Transcribed_RNA"/>
</dbReference>
<dbReference type="NCBIfam" id="TIGR00231">
    <property type="entry name" value="small_GTP"/>
    <property type="match status" value="1"/>
</dbReference>
<feature type="binding site" evidence="14">
    <location>
        <position position="229"/>
    </location>
    <ligand>
        <name>GTP</name>
        <dbReference type="ChEBI" id="CHEBI:37565"/>
    </ligand>
</feature>
<dbReference type="SMART" id="SM00177">
    <property type="entry name" value="ARF"/>
    <property type="match status" value="1"/>
</dbReference>
<evidence type="ECO:0000313" key="18">
    <source>
        <dbReference type="EMBL" id="JAT68170.1"/>
    </source>
</evidence>
<proteinExistence type="inferred from homology"/>
<dbReference type="Gene3D" id="3.40.50.300">
    <property type="entry name" value="P-loop containing nucleotide triphosphate hydrolases"/>
    <property type="match status" value="1"/>
</dbReference>
<evidence type="ECO:0000256" key="6">
    <source>
        <dbReference type="ARBA" id="ARBA00022801"/>
    </source>
</evidence>
<feature type="binding site" evidence="13">
    <location>
        <position position="83"/>
    </location>
    <ligand>
        <name>Mg(2+)</name>
        <dbReference type="ChEBI" id="CHEBI:18420"/>
    </ligand>
</feature>
<evidence type="ECO:0000256" key="5">
    <source>
        <dbReference type="ARBA" id="ARBA00022741"/>
    </source>
</evidence>
<evidence type="ECO:0008006" key="19">
    <source>
        <dbReference type="Google" id="ProtNLM"/>
    </source>
</evidence>
<gene>
    <name evidence="18" type="ORF">g.18360</name>
</gene>
<keyword evidence="8 17" id="KW-0931">ER-Golgi transport</keyword>
<keyword evidence="7 17" id="KW-0256">Endoplasmic reticulum</keyword>
<dbReference type="SUPFAM" id="SSF52540">
    <property type="entry name" value="P-loop containing nucleoside triphosphate hydrolases"/>
    <property type="match status" value="1"/>
</dbReference>
<dbReference type="AlphaFoldDB" id="A0A1D1ZMF7"/>
<dbReference type="FunFam" id="3.40.50.300:FF:000161">
    <property type="entry name" value="Small COPII coat GTPase"/>
    <property type="match status" value="1"/>
</dbReference>
<feature type="binding site" evidence="15">
    <location>
        <begin position="183"/>
        <end position="186"/>
    </location>
    <ligand>
        <name>GTP</name>
        <dbReference type="ChEBI" id="CHEBI:37565"/>
    </ligand>
</feature>
<keyword evidence="12" id="KW-0472">Membrane</keyword>
<evidence type="ECO:0000256" key="4">
    <source>
        <dbReference type="ARBA" id="ARBA00022448"/>
    </source>
</evidence>
<evidence type="ECO:0000256" key="13">
    <source>
        <dbReference type="PIRSR" id="PIRSR606687-1"/>
    </source>
</evidence>
<dbReference type="GO" id="GO:0000139">
    <property type="term" value="C:Golgi membrane"/>
    <property type="evidence" value="ECO:0007669"/>
    <property type="project" value="UniProtKB-SubCell"/>
</dbReference>
<sequence>RDCMRQGTSRSCASSAATRRRLIPFRRHAPEPHTCSWVWAPAPRSTPHLDRPSAMFLWNWFQSVLNSLGLYNKNAKILFLGLDNAGKTTLMHMLKDERLAQHQPTQYPTSEELQMGGINFKAFDLGGHEIARKVWKDYYAKVDAIVFLVDTADRERFHESKKELSSLLSDDSLGDVPFLVLGNKIDLPQAASEDEVRYALGLANLTTGKGKVDVKSLTMRPIEIFMCSVVRRMGYGDGFRWVSQFIK</sequence>
<dbReference type="CDD" id="cd00879">
    <property type="entry name" value="Sar1"/>
    <property type="match status" value="1"/>
</dbReference>
<evidence type="ECO:0000256" key="7">
    <source>
        <dbReference type="ARBA" id="ARBA00022824"/>
    </source>
</evidence>
<keyword evidence="4 17" id="KW-0813">Transport</keyword>
<keyword evidence="10 17" id="KW-0333">Golgi apparatus</keyword>
<feature type="binding site" evidence="14">
    <location>
        <position position="230"/>
    </location>
    <ligand>
        <name>GTP</name>
        <dbReference type="ChEBI" id="CHEBI:37565"/>
    </ligand>
</feature>
<dbReference type="GO" id="GO:0003924">
    <property type="term" value="F:GTPase activity"/>
    <property type="evidence" value="ECO:0007669"/>
    <property type="project" value="InterPro"/>
</dbReference>
<feature type="binding site" evidence="16">
    <location>
        <position position="88"/>
    </location>
    <ligand>
        <name>Mg(2+)</name>
        <dbReference type="ChEBI" id="CHEBI:18420"/>
    </ligand>
</feature>
<feature type="binding site" evidence="14">
    <location>
        <position position="89"/>
    </location>
    <ligand>
        <name>GTP</name>
        <dbReference type="ChEBI" id="CHEBI:37565"/>
    </ligand>
</feature>
<feature type="non-terminal residue" evidence="18">
    <location>
        <position position="1"/>
    </location>
</feature>
<feature type="binding site" evidence="14">
    <location>
        <position position="184"/>
    </location>
    <ligand>
        <name>GTP</name>
        <dbReference type="ChEBI" id="CHEBI:37565"/>
    </ligand>
</feature>
<dbReference type="PROSITE" id="PS51422">
    <property type="entry name" value="SAR1"/>
    <property type="match status" value="1"/>
</dbReference>
<comment type="similarity">
    <text evidence="3 17">Belongs to the small GTPase superfamily. SAR1 family.</text>
</comment>
<feature type="binding site" evidence="15">
    <location>
        <begin position="81"/>
        <end position="88"/>
    </location>
    <ligand>
        <name>GTP</name>
        <dbReference type="ChEBI" id="CHEBI:37565"/>
    </ligand>
</feature>
<feature type="binding site" evidence="14">
    <location>
        <position position="87"/>
    </location>
    <ligand>
        <name>GTP</name>
        <dbReference type="ChEBI" id="CHEBI:37565"/>
    </ligand>
</feature>
<accession>A0A1D1ZMF7</accession>
<feature type="binding site" evidence="14">
    <location>
        <position position="84"/>
    </location>
    <ligand>
        <name>GTP</name>
        <dbReference type="ChEBI" id="CHEBI:37565"/>
    </ligand>
</feature>
<dbReference type="InterPro" id="IPR005225">
    <property type="entry name" value="Small_GTP-bd"/>
</dbReference>
<name>A0A1D1ZMF7_AUXPR</name>
<keyword evidence="13" id="KW-0460">Magnesium</keyword>
<protein>
    <recommendedName>
        <fullName evidence="19">GTP-binding protein SAR1A</fullName>
    </recommendedName>
</protein>
<evidence type="ECO:0000256" key="15">
    <source>
        <dbReference type="PIRSR" id="PIRSR606689-1"/>
    </source>
</evidence>
<dbReference type="GO" id="GO:0016192">
    <property type="term" value="P:vesicle-mediated transport"/>
    <property type="evidence" value="ECO:0007669"/>
    <property type="project" value="UniProtKB-KW"/>
</dbReference>
<feature type="binding site" evidence="14">
    <location>
        <position position="86"/>
    </location>
    <ligand>
        <name>GTP</name>
        <dbReference type="ChEBI" id="CHEBI:37565"/>
    </ligand>
</feature>
<feature type="binding site" evidence="15">
    <location>
        <position position="127"/>
    </location>
    <ligand>
        <name>GTP</name>
        <dbReference type="ChEBI" id="CHEBI:37565"/>
    </ligand>
</feature>